<dbReference type="AlphaFoldDB" id="A0AAV4R6I0"/>
<keyword evidence="3" id="KW-1185">Reference proteome</keyword>
<dbReference type="Proteomes" id="UP001054837">
    <property type="component" value="Unassembled WGS sequence"/>
</dbReference>
<evidence type="ECO:0000313" key="3">
    <source>
        <dbReference type="Proteomes" id="UP001054837"/>
    </source>
</evidence>
<feature type="region of interest" description="Disordered" evidence="1">
    <location>
        <begin position="1"/>
        <end position="24"/>
    </location>
</feature>
<dbReference type="EMBL" id="BPLQ01005797">
    <property type="protein sequence ID" value="GIY17284.1"/>
    <property type="molecule type" value="Genomic_DNA"/>
</dbReference>
<organism evidence="2 3">
    <name type="scientific">Caerostris darwini</name>
    <dbReference type="NCBI Taxonomy" id="1538125"/>
    <lineage>
        <taxon>Eukaryota</taxon>
        <taxon>Metazoa</taxon>
        <taxon>Ecdysozoa</taxon>
        <taxon>Arthropoda</taxon>
        <taxon>Chelicerata</taxon>
        <taxon>Arachnida</taxon>
        <taxon>Araneae</taxon>
        <taxon>Araneomorphae</taxon>
        <taxon>Entelegynae</taxon>
        <taxon>Araneoidea</taxon>
        <taxon>Araneidae</taxon>
        <taxon>Caerostris</taxon>
    </lineage>
</organism>
<accession>A0AAV4R6I0</accession>
<proteinExistence type="predicted"/>
<sequence length="117" mass="12497">MNVSENSLSLFGRPSNGASQWESGKETISDVIATGKTSTPPVTNASKHSLFAAITSVNFPHPRSSFLRTPVFSGQFLTPPFGGLFTFSGIRPSNESTALTFSPPRRTTTGLIPMFTS</sequence>
<protein>
    <submittedName>
        <fullName evidence="2">Uncharacterized protein</fullName>
    </submittedName>
</protein>
<evidence type="ECO:0000313" key="2">
    <source>
        <dbReference type="EMBL" id="GIY17284.1"/>
    </source>
</evidence>
<gene>
    <name evidence="2" type="ORF">CDAR_197311</name>
</gene>
<reference evidence="2 3" key="1">
    <citation type="submission" date="2021-06" db="EMBL/GenBank/DDBJ databases">
        <title>Caerostris darwini draft genome.</title>
        <authorList>
            <person name="Kono N."/>
            <person name="Arakawa K."/>
        </authorList>
    </citation>
    <scope>NUCLEOTIDE SEQUENCE [LARGE SCALE GENOMIC DNA]</scope>
</reference>
<comment type="caution">
    <text evidence="2">The sequence shown here is derived from an EMBL/GenBank/DDBJ whole genome shotgun (WGS) entry which is preliminary data.</text>
</comment>
<evidence type="ECO:0000256" key="1">
    <source>
        <dbReference type="SAM" id="MobiDB-lite"/>
    </source>
</evidence>
<name>A0AAV4R6I0_9ARAC</name>